<gene>
    <name evidence="1" type="ORF">TvY486_0027900</name>
</gene>
<keyword evidence="2" id="KW-1185">Reference proteome</keyword>
<feature type="non-terminal residue" evidence="1">
    <location>
        <position position="249"/>
    </location>
</feature>
<dbReference type="Proteomes" id="UP000009027">
    <property type="component" value="Unassembled WGS sequence"/>
</dbReference>
<organism evidence="1 2">
    <name type="scientific">Trypanosoma vivax (strain Y486)</name>
    <dbReference type="NCBI Taxonomy" id="1055687"/>
    <lineage>
        <taxon>Eukaryota</taxon>
        <taxon>Discoba</taxon>
        <taxon>Euglenozoa</taxon>
        <taxon>Kinetoplastea</taxon>
        <taxon>Metakinetoplastina</taxon>
        <taxon>Trypanosomatida</taxon>
        <taxon>Trypanosomatidae</taxon>
        <taxon>Trypanosoma</taxon>
        <taxon>Duttonella</taxon>
    </lineage>
</organism>
<name>F9WR45_TRYVY</name>
<dbReference type="VEuPathDB" id="TriTrypDB:TvY486_0027900"/>
<proteinExistence type="predicted"/>
<dbReference type="EMBL" id="CAEX01004705">
    <property type="protein sequence ID" value="CCD20029.1"/>
    <property type="molecule type" value="Genomic_DNA"/>
</dbReference>
<evidence type="ECO:0000313" key="2">
    <source>
        <dbReference type="Proteomes" id="UP000009027"/>
    </source>
</evidence>
<protein>
    <submittedName>
        <fullName evidence="1">Uncharacterized protein</fullName>
    </submittedName>
</protein>
<sequence length="249" mass="27307">MVFLIAHDVWLCLVVDKHADAVATRSFAMRGWAALCETQLPSTLAIVRWLCRILQREHAGAIRVTIPEEVDVREFGSPEGYNGRGTQAKRKNVACNAQESSCVKELCHQAPGTVDYLLLSLTDTVSRLSVRDVLLRIKRAPPSSISQPERVSKVKDGKEASQAVDAVVGRLPANEKTNYGMERLGEESSGECNLMDEICCETVEMLWVLSRLAVLVRQAIALVEEQLAPPCSSSGHLVQCYTNCVAGRG</sequence>
<evidence type="ECO:0000313" key="1">
    <source>
        <dbReference type="EMBL" id="CCD20029.1"/>
    </source>
</evidence>
<accession>F9WR45</accession>
<dbReference type="AlphaFoldDB" id="F9WR45"/>
<reference evidence="1 2" key="1">
    <citation type="journal article" date="2012" name="Proc. Natl. Acad. Sci. U.S.A.">
        <title>Antigenic diversity is generated by distinct evolutionary mechanisms in African trypanosome species.</title>
        <authorList>
            <person name="Jackson A.P."/>
            <person name="Berry A."/>
            <person name="Aslett M."/>
            <person name="Allison H.C."/>
            <person name="Burton P."/>
            <person name="Vavrova-Anderson J."/>
            <person name="Brown R."/>
            <person name="Browne H."/>
            <person name="Corton N."/>
            <person name="Hauser H."/>
            <person name="Gamble J."/>
            <person name="Gilderthorp R."/>
            <person name="Marcello L."/>
            <person name="McQuillan J."/>
            <person name="Otto T.D."/>
            <person name="Quail M.A."/>
            <person name="Sanders M.J."/>
            <person name="van Tonder A."/>
            <person name="Ginger M.L."/>
            <person name="Field M.C."/>
            <person name="Barry J.D."/>
            <person name="Hertz-Fowler C."/>
            <person name="Berriman M."/>
        </authorList>
    </citation>
    <scope>NUCLEOTIDE SEQUENCE</scope>
    <source>
        <strain evidence="1 2">Y486</strain>
    </source>
</reference>